<dbReference type="Pfam" id="PF03544">
    <property type="entry name" value="TonB_C"/>
    <property type="match status" value="1"/>
</dbReference>
<evidence type="ECO:0000256" key="5">
    <source>
        <dbReference type="ARBA" id="ARBA00022519"/>
    </source>
</evidence>
<gene>
    <name evidence="11" type="ORF">F0P96_05700</name>
</gene>
<name>A0AA88FQA5_9BACT</name>
<evidence type="ECO:0000256" key="3">
    <source>
        <dbReference type="ARBA" id="ARBA00022448"/>
    </source>
</evidence>
<comment type="caution">
    <text evidence="11">The sequence shown here is derived from an EMBL/GenBank/DDBJ whole genome shotgun (WGS) entry which is preliminary data.</text>
</comment>
<evidence type="ECO:0000256" key="8">
    <source>
        <dbReference type="ARBA" id="ARBA00022989"/>
    </source>
</evidence>
<dbReference type="NCBIfam" id="TIGR01352">
    <property type="entry name" value="tonB_Cterm"/>
    <property type="match status" value="1"/>
</dbReference>
<keyword evidence="7" id="KW-0653">Protein transport</keyword>
<reference evidence="11 12" key="1">
    <citation type="submission" date="2019-09" db="EMBL/GenBank/DDBJ databases">
        <title>Genome sequence of Hymenobacter sp. M3.</title>
        <authorList>
            <person name="Srinivasan S."/>
        </authorList>
    </citation>
    <scope>NUCLEOTIDE SEQUENCE [LARGE SCALE GENOMIC DNA]</scope>
    <source>
        <strain evidence="11 12">M3</strain>
    </source>
</reference>
<accession>A0AA88FQA5</accession>
<evidence type="ECO:0000313" key="11">
    <source>
        <dbReference type="EMBL" id="KAA9338753.1"/>
    </source>
</evidence>
<dbReference type="GO" id="GO:0015031">
    <property type="term" value="P:protein transport"/>
    <property type="evidence" value="ECO:0007669"/>
    <property type="project" value="UniProtKB-KW"/>
</dbReference>
<evidence type="ECO:0000256" key="6">
    <source>
        <dbReference type="ARBA" id="ARBA00022692"/>
    </source>
</evidence>
<dbReference type="PANTHER" id="PTHR33446">
    <property type="entry name" value="PROTEIN TONB-RELATED"/>
    <property type="match status" value="1"/>
</dbReference>
<feature type="domain" description="TonB C-terminal" evidence="10">
    <location>
        <begin position="34"/>
        <end position="96"/>
    </location>
</feature>
<comment type="subcellular location">
    <subcellularLocation>
        <location evidence="1">Cell inner membrane</location>
        <topology evidence="1">Single-pass membrane protein</topology>
        <orientation evidence="1">Periplasmic side</orientation>
    </subcellularLocation>
</comment>
<dbReference type="GO" id="GO:0098797">
    <property type="term" value="C:plasma membrane protein complex"/>
    <property type="evidence" value="ECO:0007669"/>
    <property type="project" value="TreeGrafter"/>
</dbReference>
<proteinExistence type="inferred from homology"/>
<keyword evidence="3" id="KW-0813">Transport</keyword>
<evidence type="ECO:0000259" key="10">
    <source>
        <dbReference type="Pfam" id="PF03544"/>
    </source>
</evidence>
<evidence type="ECO:0000256" key="9">
    <source>
        <dbReference type="ARBA" id="ARBA00023136"/>
    </source>
</evidence>
<evidence type="ECO:0000256" key="2">
    <source>
        <dbReference type="ARBA" id="ARBA00006555"/>
    </source>
</evidence>
<dbReference type="GO" id="GO:0031992">
    <property type="term" value="F:energy transducer activity"/>
    <property type="evidence" value="ECO:0007669"/>
    <property type="project" value="TreeGrafter"/>
</dbReference>
<evidence type="ECO:0000256" key="1">
    <source>
        <dbReference type="ARBA" id="ARBA00004383"/>
    </source>
</evidence>
<keyword evidence="8" id="KW-1133">Transmembrane helix</keyword>
<protein>
    <submittedName>
        <fullName evidence="11">TonB family protein</fullName>
    </submittedName>
</protein>
<keyword evidence="6" id="KW-0812">Transmembrane</keyword>
<dbReference type="AlphaFoldDB" id="A0AA88FQA5"/>
<keyword evidence="9" id="KW-0472">Membrane</keyword>
<dbReference type="SUPFAM" id="SSF74653">
    <property type="entry name" value="TolA/TonB C-terminal domain"/>
    <property type="match status" value="1"/>
</dbReference>
<organism evidence="11 12">
    <name type="scientific">Hymenobacter busanensis</name>
    <dbReference type="NCBI Taxonomy" id="2607656"/>
    <lineage>
        <taxon>Bacteria</taxon>
        <taxon>Pseudomonadati</taxon>
        <taxon>Bacteroidota</taxon>
        <taxon>Cytophagia</taxon>
        <taxon>Cytophagales</taxon>
        <taxon>Hymenobacteraceae</taxon>
        <taxon>Hymenobacter</taxon>
    </lineage>
</organism>
<dbReference type="InterPro" id="IPR037682">
    <property type="entry name" value="TonB_C"/>
</dbReference>
<dbReference type="Proteomes" id="UP000326380">
    <property type="component" value="Unassembled WGS sequence"/>
</dbReference>
<sequence length="99" mass="11101">MFVEKHPVPPGGFEAYRKALLNAVRVPVEKPLLKGNVFVNFVVDKKGKLTDMEVVKGLSPEYNAEAVRVVQLFQPWTPGFQNGQAVRVMHTIMVPFPPK</sequence>
<evidence type="ECO:0000313" key="12">
    <source>
        <dbReference type="Proteomes" id="UP000326380"/>
    </source>
</evidence>
<evidence type="ECO:0000256" key="7">
    <source>
        <dbReference type="ARBA" id="ARBA00022927"/>
    </source>
</evidence>
<dbReference type="Gene3D" id="3.30.1150.10">
    <property type="match status" value="1"/>
</dbReference>
<keyword evidence="12" id="KW-1185">Reference proteome</keyword>
<dbReference type="InterPro" id="IPR006260">
    <property type="entry name" value="TonB/TolA_C"/>
</dbReference>
<comment type="similarity">
    <text evidence="2">Belongs to the TonB family.</text>
</comment>
<dbReference type="InterPro" id="IPR051045">
    <property type="entry name" value="TonB-dependent_transducer"/>
</dbReference>
<dbReference type="PANTHER" id="PTHR33446:SF2">
    <property type="entry name" value="PROTEIN TONB"/>
    <property type="match status" value="1"/>
</dbReference>
<keyword evidence="5" id="KW-0997">Cell inner membrane</keyword>
<dbReference type="EMBL" id="VTWU01000002">
    <property type="protein sequence ID" value="KAA9338753.1"/>
    <property type="molecule type" value="Genomic_DNA"/>
</dbReference>
<keyword evidence="4" id="KW-1003">Cell membrane</keyword>
<dbReference type="GO" id="GO:0055085">
    <property type="term" value="P:transmembrane transport"/>
    <property type="evidence" value="ECO:0007669"/>
    <property type="project" value="InterPro"/>
</dbReference>
<evidence type="ECO:0000256" key="4">
    <source>
        <dbReference type="ARBA" id="ARBA00022475"/>
    </source>
</evidence>